<sequence length="76" mass="7894">MTGDTRLRTVPPAHRGAGVARPRESLPDGGSGKQDGCRAQARALRAGGGSVPEIAELFGVTRQRTSALLEPERDAG</sequence>
<evidence type="ECO:0000313" key="3">
    <source>
        <dbReference type="Proteomes" id="UP000238083"/>
    </source>
</evidence>
<gene>
    <name evidence="2" type="ORF">CLV37_10553</name>
</gene>
<comment type="caution">
    <text evidence="2">The sequence shown here is derived from an EMBL/GenBank/DDBJ whole genome shotgun (WGS) entry which is preliminary data.</text>
</comment>
<dbReference type="AlphaFoldDB" id="A0A2T0R422"/>
<name>A0A2T0R422_9ACTN</name>
<dbReference type="EMBL" id="PVZF01000005">
    <property type="protein sequence ID" value="PRY15127.1"/>
    <property type="molecule type" value="Genomic_DNA"/>
</dbReference>
<evidence type="ECO:0000313" key="2">
    <source>
        <dbReference type="EMBL" id="PRY15127.1"/>
    </source>
</evidence>
<organism evidence="2 3">
    <name type="scientific">Kineococcus rhizosphaerae</name>
    <dbReference type="NCBI Taxonomy" id="559628"/>
    <lineage>
        <taxon>Bacteria</taxon>
        <taxon>Bacillati</taxon>
        <taxon>Actinomycetota</taxon>
        <taxon>Actinomycetes</taxon>
        <taxon>Kineosporiales</taxon>
        <taxon>Kineosporiaceae</taxon>
        <taxon>Kineococcus</taxon>
    </lineage>
</organism>
<feature type="region of interest" description="Disordered" evidence="1">
    <location>
        <begin position="1"/>
        <end position="36"/>
    </location>
</feature>
<keyword evidence="3" id="KW-1185">Reference proteome</keyword>
<accession>A0A2T0R422</accession>
<proteinExistence type="predicted"/>
<evidence type="ECO:0000256" key="1">
    <source>
        <dbReference type="SAM" id="MobiDB-lite"/>
    </source>
</evidence>
<dbReference type="Proteomes" id="UP000238083">
    <property type="component" value="Unassembled WGS sequence"/>
</dbReference>
<protein>
    <submittedName>
        <fullName evidence="2">Uncharacterized protein</fullName>
    </submittedName>
</protein>
<reference evidence="2 3" key="1">
    <citation type="submission" date="2018-03" db="EMBL/GenBank/DDBJ databases">
        <title>Genomic Encyclopedia of Archaeal and Bacterial Type Strains, Phase II (KMG-II): from individual species to whole genera.</title>
        <authorList>
            <person name="Goeker M."/>
        </authorList>
    </citation>
    <scope>NUCLEOTIDE SEQUENCE [LARGE SCALE GENOMIC DNA]</scope>
    <source>
        <strain evidence="2 3">DSM 19711</strain>
    </source>
</reference>